<dbReference type="InterPro" id="IPR037176">
    <property type="entry name" value="Osmotin/thaumatin-like_sf"/>
</dbReference>
<feature type="chain" id="PRO_5036021946" evidence="1">
    <location>
        <begin position="17"/>
        <end position="143"/>
    </location>
</feature>
<dbReference type="Proteomes" id="UP000582659">
    <property type="component" value="Unassembled WGS sequence"/>
</dbReference>
<evidence type="ECO:0000256" key="1">
    <source>
        <dbReference type="SAM" id="SignalP"/>
    </source>
</evidence>
<gene>
    <name evidence="2" type="ORF">BXYJ_LOCUS8315</name>
</gene>
<dbReference type="WBParaSite" id="BXY_0431400.1">
    <property type="protein sequence ID" value="BXY_0431400.1"/>
    <property type="gene ID" value="BXY_0431400"/>
</dbReference>
<dbReference type="SUPFAM" id="SSF49870">
    <property type="entry name" value="Osmotin, thaumatin-like protein"/>
    <property type="match status" value="1"/>
</dbReference>
<dbReference type="Proteomes" id="UP000095284">
    <property type="component" value="Unplaced"/>
</dbReference>
<dbReference type="eggNOG" id="ENOG502SJVJ">
    <property type="taxonomic scope" value="Eukaryota"/>
</dbReference>
<dbReference type="AlphaFoldDB" id="A0A1I7RUA5"/>
<dbReference type="Gene3D" id="2.60.110.10">
    <property type="entry name" value="Thaumatin"/>
    <property type="match status" value="1"/>
</dbReference>
<reference evidence="5" key="1">
    <citation type="submission" date="2016-11" db="UniProtKB">
        <authorList>
            <consortium name="WormBaseParasite"/>
        </authorList>
    </citation>
    <scope>IDENTIFICATION</scope>
</reference>
<dbReference type="EMBL" id="CAJFDI010000004">
    <property type="protein sequence ID" value="CAD5224980.1"/>
    <property type="molecule type" value="Genomic_DNA"/>
</dbReference>
<accession>A0A1I7RUA5</accession>
<dbReference type="OrthoDB" id="430315at2759"/>
<evidence type="ECO:0000313" key="3">
    <source>
        <dbReference type="Proteomes" id="UP000095284"/>
    </source>
</evidence>
<name>A0A1I7RUA5_BURXY</name>
<sequence>MKPILALAITLALAEASTLNVHNRCGYRIDVIRTENNVQPVLHCQLGPNQYCTAQFGGRRGMNFKSGWGGLTLAEFSFENGDGNDYYDLSVIVGFDVGMTLRSSDGTNLRCYERGCPDAYQYPGDNSKTHGVRTGGTFDLYFC</sequence>
<dbReference type="PANTHER" id="PTHR31013:SF2">
    <property type="entry name" value="THAUMATIN-LIKE PROTEIN"/>
    <property type="match status" value="1"/>
</dbReference>
<feature type="signal peptide" evidence="1">
    <location>
        <begin position="1"/>
        <end position="16"/>
    </location>
</feature>
<organism evidence="3 5">
    <name type="scientific">Bursaphelenchus xylophilus</name>
    <name type="common">Pinewood nematode worm</name>
    <name type="synonym">Aphelenchoides xylophilus</name>
    <dbReference type="NCBI Taxonomy" id="6326"/>
    <lineage>
        <taxon>Eukaryota</taxon>
        <taxon>Metazoa</taxon>
        <taxon>Ecdysozoa</taxon>
        <taxon>Nematoda</taxon>
        <taxon>Chromadorea</taxon>
        <taxon>Rhabditida</taxon>
        <taxon>Tylenchina</taxon>
        <taxon>Tylenchomorpha</taxon>
        <taxon>Aphelenchoidea</taxon>
        <taxon>Aphelenchoididae</taxon>
        <taxon>Bursaphelenchus</taxon>
    </lineage>
</organism>
<keyword evidence="4" id="KW-1185">Reference proteome</keyword>
<dbReference type="InterPro" id="IPR001938">
    <property type="entry name" value="Thaumatin"/>
</dbReference>
<evidence type="ECO:0000313" key="4">
    <source>
        <dbReference type="Proteomes" id="UP000659654"/>
    </source>
</evidence>
<protein>
    <submittedName>
        <fullName evidence="2">(pine wood nematode) hypothetical protein</fullName>
    </submittedName>
</protein>
<keyword evidence="1" id="KW-0732">Signal</keyword>
<evidence type="ECO:0000313" key="2">
    <source>
        <dbReference type="EMBL" id="CAD5224980.1"/>
    </source>
</evidence>
<proteinExistence type="predicted"/>
<dbReference type="PANTHER" id="PTHR31013">
    <property type="entry name" value="THAUMATIN FAMILY PROTEIN-RELATED"/>
    <property type="match status" value="1"/>
</dbReference>
<dbReference type="SMART" id="SM00205">
    <property type="entry name" value="THN"/>
    <property type="match status" value="1"/>
</dbReference>
<dbReference type="EMBL" id="CAJFCV020000004">
    <property type="protein sequence ID" value="CAG9113983.1"/>
    <property type="molecule type" value="Genomic_DNA"/>
</dbReference>
<reference evidence="2" key="2">
    <citation type="submission" date="2020-09" db="EMBL/GenBank/DDBJ databases">
        <authorList>
            <person name="Kikuchi T."/>
        </authorList>
    </citation>
    <scope>NUCLEOTIDE SEQUENCE</scope>
    <source>
        <strain evidence="2">Ka4C1</strain>
    </source>
</reference>
<evidence type="ECO:0000313" key="5">
    <source>
        <dbReference type="WBParaSite" id="BXY_0431400.1"/>
    </source>
</evidence>
<dbReference type="Proteomes" id="UP000659654">
    <property type="component" value="Unassembled WGS sequence"/>
</dbReference>
<dbReference type="PROSITE" id="PS51367">
    <property type="entry name" value="THAUMATIN_2"/>
    <property type="match status" value="1"/>
</dbReference>
<dbReference type="SMR" id="A0A1I7RUA5"/>